<name>A0ABD6G590_AGRVI</name>
<evidence type="ECO:0000313" key="1">
    <source>
        <dbReference type="EMBL" id="MUP03351.1"/>
    </source>
</evidence>
<reference evidence="1 2" key="1">
    <citation type="submission" date="2019-11" db="EMBL/GenBank/DDBJ databases">
        <title>Whole-genome sequencing of Allorhizobium vitis.</title>
        <authorList>
            <person name="Gan H.M."/>
            <person name="Savka M.A."/>
        </authorList>
    </citation>
    <scope>NUCLEOTIDE SEQUENCE [LARGE SCALE GENOMIC DNA]</scope>
    <source>
        <strain evidence="1 2">AB4</strain>
    </source>
</reference>
<gene>
    <name evidence="1" type="ORF">BBI04_000720</name>
</gene>
<protein>
    <recommendedName>
        <fullName evidence="3">Transposase</fullName>
    </recommendedName>
</protein>
<dbReference type="EMBL" id="MBEV02000001">
    <property type="protein sequence ID" value="MUP03351.1"/>
    <property type="molecule type" value="Genomic_DNA"/>
</dbReference>
<organism evidence="1 2">
    <name type="scientific">Agrobacterium vitis</name>
    <name type="common">Rhizobium vitis</name>
    <dbReference type="NCBI Taxonomy" id="373"/>
    <lineage>
        <taxon>Bacteria</taxon>
        <taxon>Pseudomonadati</taxon>
        <taxon>Pseudomonadota</taxon>
        <taxon>Alphaproteobacteria</taxon>
        <taxon>Hyphomicrobiales</taxon>
        <taxon>Rhizobiaceae</taxon>
        <taxon>Rhizobium/Agrobacterium group</taxon>
        <taxon>Agrobacterium</taxon>
    </lineage>
</organism>
<dbReference type="Proteomes" id="UP000175993">
    <property type="component" value="Unassembled WGS sequence"/>
</dbReference>
<evidence type="ECO:0000313" key="2">
    <source>
        <dbReference type="Proteomes" id="UP000175993"/>
    </source>
</evidence>
<evidence type="ECO:0008006" key="3">
    <source>
        <dbReference type="Google" id="ProtNLM"/>
    </source>
</evidence>
<comment type="caution">
    <text evidence="1">The sequence shown here is derived from an EMBL/GenBank/DDBJ whole genome shotgun (WGS) entry which is preliminary data.</text>
</comment>
<proteinExistence type="predicted"/>
<dbReference type="RefSeq" id="WP_139190347.1">
    <property type="nucleotide sequence ID" value="NZ_CP118259.1"/>
</dbReference>
<sequence>MATFAAHVSPQATGCWAGVENLINHWRHAFRSTCSKRRTMPKLERKRRSVPKVLSNQQNFIPKIGLHPNAARFHRANAKTTSFQEFEAFCTL</sequence>
<accession>A0ABD6G590</accession>
<dbReference type="AlphaFoldDB" id="A0ABD6G590"/>